<reference evidence="2 3" key="1">
    <citation type="journal article" date="2019" name="Genome Biol. Evol.">
        <title>Nanopore Sequencing Significantly Improves Genome Assembly of the Protozoan Parasite Trypanosoma cruzi.</title>
        <authorList>
            <person name="Diaz-Viraque F."/>
            <person name="Pita S."/>
            <person name="Greif G."/>
            <person name="de Souza R.C.M."/>
            <person name="Iraola G."/>
            <person name="Robello C."/>
        </authorList>
    </citation>
    <scope>NUCLEOTIDE SEQUENCE [LARGE SCALE GENOMIC DNA]</scope>
    <source>
        <strain evidence="2 3">Berenice</strain>
    </source>
</reference>
<feature type="region of interest" description="Disordered" evidence="1">
    <location>
        <begin position="330"/>
        <end position="354"/>
    </location>
</feature>
<evidence type="ECO:0000256" key="1">
    <source>
        <dbReference type="SAM" id="MobiDB-lite"/>
    </source>
</evidence>
<accession>A0A7J6Y306</accession>
<feature type="compositionally biased region" description="Gly residues" evidence="1">
    <location>
        <begin position="331"/>
        <end position="346"/>
    </location>
</feature>
<feature type="region of interest" description="Disordered" evidence="1">
    <location>
        <begin position="585"/>
        <end position="617"/>
    </location>
</feature>
<dbReference type="VEuPathDB" id="TriTrypDB:ECC02_006197"/>
<feature type="compositionally biased region" description="Low complexity" evidence="1">
    <location>
        <begin position="229"/>
        <end position="272"/>
    </location>
</feature>
<name>A0A7J6Y306_TRYCR</name>
<evidence type="ECO:0000313" key="2">
    <source>
        <dbReference type="EMBL" id="KAF5220776.1"/>
    </source>
</evidence>
<dbReference type="Proteomes" id="UP000583944">
    <property type="component" value="Unassembled WGS sequence"/>
</dbReference>
<feature type="compositionally biased region" description="Basic and acidic residues" evidence="1">
    <location>
        <begin position="585"/>
        <end position="603"/>
    </location>
</feature>
<feature type="region of interest" description="Disordered" evidence="1">
    <location>
        <begin position="169"/>
        <end position="193"/>
    </location>
</feature>
<organism evidence="2 3">
    <name type="scientific">Trypanosoma cruzi</name>
    <dbReference type="NCBI Taxonomy" id="5693"/>
    <lineage>
        <taxon>Eukaryota</taxon>
        <taxon>Discoba</taxon>
        <taxon>Euglenozoa</taxon>
        <taxon>Kinetoplastea</taxon>
        <taxon>Metakinetoplastina</taxon>
        <taxon>Trypanosomatida</taxon>
        <taxon>Trypanosomatidae</taxon>
        <taxon>Trypanosoma</taxon>
        <taxon>Schizotrypanum</taxon>
    </lineage>
</organism>
<feature type="region of interest" description="Disordered" evidence="1">
    <location>
        <begin position="93"/>
        <end position="114"/>
    </location>
</feature>
<feature type="region of interest" description="Disordered" evidence="1">
    <location>
        <begin position="229"/>
        <end position="284"/>
    </location>
</feature>
<proteinExistence type="predicted"/>
<gene>
    <name evidence="2" type="ORF">ECC02_006197</name>
</gene>
<dbReference type="EMBL" id="JABDHM010000046">
    <property type="protein sequence ID" value="KAF5220776.1"/>
    <property type="molecule type" value="Genomic_DNA"/>
</dbReference>
<feature type="region of interest" description="Disordered" evidence="1">
    <location>
        <begin position="1005"/>
        <end position="1025"/>
    </location>
</feature>
<sequence length="1152" mass="124481">MWNPRNDGNGTRRDGSNAVSSIPLLSSQRLYLLAAALSIPPGRLLRYITEVQRRGPHPPHHQQREAHCDGIRADVTARSATDTAAVVDAFGASQSGHHYHHPRKSTDRLDASTTDGTESVQEFPLLLHGILSVLVLPFLKLEGSSGAPPASSSQMAAAESVVTQLKDDGGKRLTLHKSGGSRRVQVTGATSAASKDVISGRPIRVNMQEHFALLKGVIVSQHVSRPSQESLSGAGSIFSSSRHSSSSSSSKMNSTSDDDGNVSVSSGSAARGVNEEGDVSVTKKKTKSLKSHVYDLCEIPPFQREASIVRLLSELAEPFLAERPHVIGNIGTSGGGGGGGGSGGPGNSNDVESQTDVQQCMRLVPRELHTAAGVARISELYPPFMPLLIEALLKESVHGDAFGLTARRVVVRLIELSAPTFVSKFFKWGNGASLEASKREEEMYHSMMLHATKRLATTAVSLLEVIEDPVWALNISGSLIASQLLHPNAVRALLRHRAVELAKKPLLWSPTVALAYCLVTQHSLRTAVRTEKEQCVLNQQTEALPVLNETIDPLDTTGVGILSVISPNSMGKGSMLVAASYSMHEFPEHSQEEQQTPPHRDPFHLSQTQPTPTSAEAASGMPFNLGLSAALMGRAASLTSSLRFSPLQLSTAPEVEHPFPLRWPLPEKVPPAVTMPNVIVMTCMVLGAGTLGQHTVVALGQWCLRSLTVLPATPCAVGLTHLMLKYPQFLQKASLRVSTGTFSSSSTVTSSFAATAAAAAAAAASNNIGGTYGNGQATTPFCIAVFREGCRLANTVMLRQAKLRTDGRLAMVWQRDKAFASARNEVNSSDFEETPLVSEDNALHELYEVQCYLVMMLQALVMRHGVQLAADAQEELFSLFLTTTRIRIAVGTPKGFEGAMLPDDADDDDGGGYQIPKRTLSQLVVKLVDESFRAVARAVDILLHDYDAGCPRQLCESLMSLLPPNNSLFSELDRVGAWEKHLDCLETVQAAAEAYREACRSKLSGVQPQEEEGMDMAPSSSWPSRNNYQRDPLQTHVSLLELQQELELRAKQAAGAVRSRAEVMFGSLISVLPSSGEPLCLSATPSSGLTAAQQLWWVEHTIAYLVEEWWRSRASTPVRFRLGVDDKDEIEKDIPTLREVQKSFIQCCPHPI</sequence>
<dbReference type="AlphaFoldDB" id="A0A7J6Y306"/>
<protein>
    <submittedName>
        <fullName evidence="2">Uncharacterized protein</fullName>
    </submittedName>
</protein>
<feature type="compositionally biased region" description="Polar residues" evidence="1">
    <location>
        <begin position="605"/>
        <end position="616"/>
    </location>
</feature>
<comment type="caution">
    <text evidence="2">The sequence shown here is derived from an EMBL/GenBank/DDBJ whole genome shotgun (WGS) entry which is preliminary data.</text>
</comment>
<evidence type="ECO:0000313" key="3">
    <source>
        <dbReference type="Proteomes" id="UP000583944"/>
    </source>
</evidence>